<dbReference type="PANTHER" id="PTHR43747:SF4">
    <property type="entry name" value="FLAVIN-DEPENDENT TRYPTOPHAN HALOGENASE"/>
    <property type="match status" value="1"/>
</dbReference>
<dbReference type="AlphaFoldDB" id="Q1YUE4"/>
<dbReference type="HOGENOM" id="CLU_022247_1_0_6"/>
<dbReference type="InterPro" id="IPR050816">
    <property type="entry name" value="Flavin-dep_Halogenase_NPB"/>
</dbReference>
<organism evidence="3 4">
    <name type="scientific">gamma proteobacterium HTCC2207</name>
    <dbReference type="NCBI Taxonomy" id="314287"/>
    <lineage>
        <taxon>Bacteria</taxon>
        <taxon>Pseudomonadati</taxon>
        <taxon>Pseudomonadota</taxon>
        <taxon>Gammaproteobacteria</taxon>
        <taxon>Cellvibrionales</taxon>
        <taxon>Porticoccaceae</taxon>
        <taxon>SAR92 clade</taxon>
    </lineage>
</organism>
<keyword evidence="2" id="KW-0274">FAD</keyword>
<dbReference type="PIRSF" id="PIRSF011396">
    <property type="entry name" value="Trp_halogenase"/>
    <property type="match status" value="1"/>
</dbReference>
<evidence type="ECO:0000256" key="2">
    <source>
        <dbReference type="PIRSR" id="PIRSR011396-2"/>
    </source>
</evidence>
<gene>
    <name evidence="3" type="ORF">GB2207_09896</name>
</gene>
<dbReference type="InterPro" id="IPR036188">
    <property type="entry name" value="FAD/NAD-bd_sf"/>
</dbReference>
<dbReference type="GO" id="GO:0000166">
    <property type="term" value="F:nucleotide binding"/>
    <property type="evidence" value="ECO:0007669"/>
    <property type="project" value="UniProtKB-KW"/>
</dbReference>
<evidence type="ECO:0000313" key="4">
    <source>
        <dbReference type="Proteomes" id="UP000005555"/>
    </source>
</evidence>
<dbReference type="Gene3D" id="3.50.50.60">
    <property type="entry name" value="FAD/NAD(P)-binding domain"/>
    <property type="match status" value="1"/>
</dbReference>
<dbReference type="InterPro" id="IPR006905">
    <property type="entry name" value="Flavin_halogenase"/>
</dbReference>
<proteinExistence type="predicted"/>
<feature type="binding site" evidence="2">
    <location>
        <position position="324"/>
    </location>
    <ligand>
        <name>FAD</name>
        <dbReference type="ChEBI" id="CHEBI:57692"/>
    </ligand>
</feature>
<dbReference type="GO" id="GO:0004497">
    <property type="term" value="F:monooxygenase activity"/>
    <property type="evidence" value="ECO:0007669"/>
    <property type="project" value="InterPro"/>
</dbReference>
<keyword evidence="2" id="KW-0547">Nucleotide-binding</keyword>
<dbReference type="PANTHER" id="PTHR43747">
    <property type="entry name" value="FAD-BINDING PROTEIN"/>
    <property type="match status" value="1"/>
</dbReference>
<dbReference type="PROSITE" id="PS51257">
    <property type="entry name" value="PROKAR_LIPOPROTEIN"/>
    <property type="match status" value="1"/>
</dbReference>
<keyword evidence="4" id="KW-1185">Reference proteome</keyword>
<name>Q1YUE4_9GAMM</name>
<evidence type="ECO:0000256" key="1">
    <source>
        <dbReference type="PIRSR" id="PIRSR011396-1"/>
    </source>
</evidence>
<dbReference type="OrthoDB" id="6278312at2"/>
<dbReference type="InterPro" id="IPR033856">
    <property type="entry name" value="Trp_halogen"/>
</dbReference>
<dbReference type="STRING" id="314287.GB2207_09896"/>
<feature type="active site" evidence="1">
    <location>
        <position position="74"/>
    </location>
</feature>
<keyword evidence="2" id="KW-0285">Flavoprotein</keyword>
<dbReference type="Pfam" id="PF04820">
    <property type="entry name" value="Trp_halogenase"/>
    <property type="match status" value="1"/>
</dbReference>
<comment type="caution">
    <text evidence="3">The sequence shown here is derived from an EMBL/GenBank/DDBJ whole genome shotgun (WGS) entry which is preliminary data.</text>
</comment>
<dbReference type="SUPFAM" id="SSF51905">
    <property type="entry name" value="FAD/NAD(P)-binding domain"/>
    <property type="match status" value="1"/>
</dbReference>
<protein>
    <submittedName>
        <fullName evidence="3">Tryptophan halogenase, putative</fullName>
    </submittedName>
</protein>
<feature type="binding site" evidence="2">
    <location>
        <position position="337"/>
    </location>
    <ligand>
        <name>FAD</name>
        <dbReference type="ChEBI" id="CHEBI:57692"/>
    </ligand>
</feature>
<feature type="binding site" evidence="2">
    <location>
        <begin position="9"/>
        <end position="12"/>
    </location>
    <ligand>
        <name>FAD</name>
        <dbReference type="ChEBI" id="CHEBI:57692"/>
    </ligand>
</feature>
<evidence type="ECO:0000313" key="3">
    <source>
        <dbReference type="EMBL" id="EAS48114.1"/>
    </source>
</evidence>
<dbReference type="eggNOG" id="COG0665">
    <property type="taxonomic scope" value="Bacteria"/>
</dbReference>
<sequence length="493" mass="55286">MMKVVIAGGGTAGWMAACGLSSRLASLLDITLIESDEIGTVGVGEATIPPMRNFHRLMGIDEQEFMRETQATFKLGIEFDNWGNIGDSYIHSFGEIGQRSWMAEFHEFWMEAQAQGFGGSLEDYCLELKAAKAGKFATAIGDTRLNFAFHLDATRYAKYLRKKSEKAGVRRVEGLIEDVQKDPQSGEIKALLLKSGELIEGDLFIDCTGFRSLLLGESLGVEFDDWSHWLFSDRAIAVQTESIDEPVPYTRATAHPSGWQWRIPLQSRVGNGIVYSSRFMSDDEAKQTLLNNISGKMITEPRHIKYRTGRRQKSWHKNCVALGLASGFIEPLESTSIHLVMTAIIRLIRLFPFGDSSTALADRFNQESTTEIETVRDFVILHYKQTNRTDTDFWNAYRTMDIPDTLAHRLDIFKNNGYVWPDDVALFRVDSWVQVMMGQGLTPSGFHSAGKLTGSEGLQQSLAKLKTSIDEKVAKLPTHQQFIDHYCAAPKAD</sequence>
<dbReference type="EMBL" id="AAPI01000001">
    <property type="protein sequence ID" value="EAS48114.1"/>
    <property type="molecule type" value="Genomic_DNA"/>
</dbReference>
<accession>Q1YUE4</accession>
<feature type="binding site" evidence="2">
    <location>
        <position position="74"/>
    </location>
    <ligand>
        <name>7-chloro-L-tryptophan</name>
        <dbReference type="ChEBI" id="CHEBI:58713"/>
    </ligand>
</feature>
<dbReference type="Proteomes" id="UP000005555">
    <property type="component" value="Unassembled WGS sequence"/>
</dbReference>
<feature type="binding site" evidence="2">
    <location>
        <position position="333"/>
    </location>
    <ligand>
        <name>L-tryptophan</name>
        <dbReference type="ChEBI" id="CHEBI:57912"/>
    </ligand>
</feature>
<reference evidence="3 4" key="1">
    <citation type="submission" date="2006-03" db="EMBL/GenBank/DDBJ databases">
        <authorList>
            <person name="Giovannoni S.J."/>
            <person name="Cho J.-C."/>
            <person name="Ferriera S."/>
            <person name="Johnson J."/>
            <person name="Kravitz S."/>
            <person name="Halpern A."/>
            <person name="Remington K."/>
            <person name="Beeson K."/>
            <person name="Tran B."/>
            <person name="Rogers Y.-H."/>
            <person name="Friedman R."/>
            <person name="Venter J.C."/>
        </authorList>
    </citation>
    <scope>NUCLEOTIDE SEQUENCE [LARGE SCALE GENOMIC DNA]</scope>
    <source>
        <strain evidence="3 4">HTCC2207</strain>
    </source>
</reference>